<protein>
    <recommendedName>
        <fullName evidence="1">Glycosyltransferase 2-like domain-containing protein</fullName>
    </recommendedName>
</protein>
<sequence length="404" mass="44534">MSTPAMNSPSTGPCLLSIVIPTRNRFDCASACIAAGRLAAPHAQIVIADSSDSNELQDHVATLPQVTGRLDYRRSPKDANVVENFEFALTHCVGEYVIFVGDDDVVGPQIEDVAAWAARDGIDAVVPYGNRFGVAYYWPGVDSKYFGDAYSGKVFVWSASGDRREVDPMSELRHAEQHVGRGLALLPRIYHGLVRRSTLTEVSARFGALFGGVSPDIYSAILIACVARRVVFLDFPFFIPGASPRSEAGSGAARTDRVSFDDSPYLKRFKNLRWNPLVPRFFSPYTVWGYSMVEGMRTAGLPVTALTYARIYVRCLAYCFGYRREIMAAVRQCGLQFGRGTMRAAMARAALEEVSHTLRRVLPRLLAPRAGGWARRHGEVVDSVAALRLVTSLVEPFRAPRSER</sequence>
<dbReference type="Gene3D" id="3.90.550.10">
    <property type="entry name" value="Spore Coat Polysaccharide Biosynthesis Protein SpsA, Chain A"/>
    <property type="match status" value="1"/>
</dbReference>
<comment type="caution">
    <text evidence="2">The sequence shown here is derived from an EMBL/GenBank/DDBJ whole genome shotgun (WGS) entry which is preliminary data.</text>
</comment>
<dbReference type="Pfam" id="PF00535">
    <property type="entry name" value="Glycos_transf_2"/>
    <property type="match status" value="1"/>
</dbReference>
<proteinExistence type="predicted"/>
<evidence type="ECO:0000259" key="1">
    <source>
        <dbReference type="Pfam" id="PF00535"/>
    </source>
</evidence>
<dbReference type="SUPFAM" id="SSF53448">
    <property type="entry name" value="Nucleotide-diphospho-sugar transferases"/>
    <property type="match status" value="1"/>
</dbReference>
<reference evidence="2 3" key="1">
    <citation type="journal article" date="2007" name="Int. J. Syst. Evol. Microbiol.">
        <title>Description of Pelomonas aquatica sp. nov. and Pelomonas puraquae sp. nov., isolated from industrial and haemodialysis water.</title>
        <authorList>
            <person name="Gomila M."/>
            <person name="Bowien B."/>
            <person name="Falsen E."/>
            <person name="Moore E.R."/>
            <person name="Lalucat J."/>
        </authorList>
    </citation>
    <scope>NUCLEOTIDE SEQUENCE [LARGE SCALE GENOMIC DNA]</scope>
    <source>
        <strain evidence="2 3">CCUG 52769</strain>
    </source>
</reference>
<dbReference type="InterPro" id="IPR001173">
    <property type="entry name" value="Glyco_trans_2-like"/>
</dbReference>
<organism evidence="2 3">
    <name type="scientific">Roseateles puraquae</name>
    <dbReference type="NCBI Taxonomy" id="431059"/>
    <lineage>
        <taxon>Bacteria</taxon>
        <taxon>Pseudomonadati</taxon>
        <taxon>Pseudomonadota</taxon>
        <taxon>Betaproteobacteria</taxon>
        <taxon>Burkholderiales</taxon>
        <taxon>Sphaerotilaceae</taxon>
        <taxon>Roseateles</taxon>
    </lineage>
</organism>
<dbReference type="AlphaFoldDB" id="A0A254N5S8"/>
<evidence type="ECO:0000313" key="2">
    <source>
        <dbReference type="EMBL" id="OWR03375.1"/>
    </source>
</evidence>
<accession>A0A254N5S8</accession>
<keyword evidence="3" id="KW-1185">Reference proteome</keyword>
<name>A0A254N5S8_9BURK</name>
<dbReference type="OrthoDB" id="9802649at2"/>
<dbReference type="EMBL" id="NISI01000005">
    <property type="protein sequence ID" value="OWR03375.1"/>
    <property type="molecule type" value="Genomic_DNA"/>
</dbReference>
<feature type="domain" description="Glycosyltransferase 2-like" evidence="1">
    <location>
        <begin position="17"/>
        <end position="127"/>
    </location>
</feature>
<dbReference type="InterPro" id="IPR029044">
    <property type="entry name" value="Nucleotide-diphossugar_trans"/>
</dbReference>
<evidence type="ECO:0000313" key="3">
    <source>
        <dbReference type="Proteomes" id="UP000197446"/>
    </source>
</evidence>
<dbReference type="RefSeq" id="WP_088483612.1">
    <property type="nucleotide sequence ID" value="NZ_NISI01000005.1"/>
</dbReference>
<dbReference type="Proteomes" id="UP000197446">
    <property type="component" value="Unassembled WGS sequence"/>
</dbReference>
<dbReference type="CDD" id="cd00761">
    <property type="entry name" value="Glyco_tranf_GTA_type"/>
    <property type="match status" value="1"/>
</dbReference>
<gene>
    <name evidence="2" type="ORF">CDO81_12795</name>
</gene>